<comment type="subcellular location">
    <subcellularLocation>
        <location evidence="1 7">Cell membrane</location>
        <topology evidence="1 7">Multi-pass membrane protein</topology>
    </subcellularLocation>
</comment>
<feature type="transmembrane region" description="Helical" evidence="7">
    <location>
        <begin position="234"/>
        <end position="258"/>
    </location>
</feature>
<evidence type="ECO:0000256" key="4">
    <source>
        <dbReference type="ARBA" id="ARBA00022692"/>
    </source>
</evidence>
<dbReference type="Pfam" id="PF00528">
    <property type="entry name" value="BPD_transp_1"/>
    <property type="match status" value="1"/>
</dbReference>
<dbReference type="InterPro" id="IPR050809">
    <property type="entry name" value="UgpAE/MalFG_permease"/>
</dbReference>
<keyword evidence="4 7" id="KW-0812">Transmembrane</keyword>
<sequence length="331" mass="37227">MKSKNVQLSALKESNAKNTYTKTRRKKQNGFCYKLVKYRVFLLMLLPALLYTLVFSYIPMGGVILAFKKYSYAGGIFNSPWNGLKNFEFFFKSGQALLVTKNTVLYNLLFIAFNTCLQITVAVLLTEVKNKHFKKISQSIMFLPYFISWVIVSVIAFNLLSFDYGVINSIIEKLGGEKINFYTTGTVWPIILTLFGAWKGVGYGSVMYLAAIMGIDTSIYEAASIDGANVFQRIFKITIPLMMPTVVILFLLAVGGIFKGNFDMFYNLVGNNGVLYNYTDVIDTLTFRALISNNDFGMSAAAGLYQSVLCFVTILLVNKLVSIYSKDYTLF</sequence>
<evidence type="ECO:0000256" key="7">
    <source>
        <dbReference type="RuleBase" id="RU363032"/>
    </source>
</evidence>
<dbReference type="AlphaFoldDB" id="A0A6S6R9F2"/>
<comment type="similarity">
    <text evidence="7">Belongs to the binding-protein-dependent transport system permease family.</text>
</comment>
<dbReference type="InterPro" id="IPR035906">
    <property type="entry name" value="MetI-like_sf"/>
</dbReference>
<evidence type="ECO:0000256" key="5">
    <source>
        <dbReference type="ARBA" id="ARBA00022989"/>
    </source>
</evidence>
<keyword evidence="6 7" id="KW-0472">Membrane</keyword>
<evidence type="ECO:0000256" key="1">
    <source>
        <dbReference type="ARBA" id="ARBA00004651"/>
    </source>
</evidence>
<proteinExistence type="inferred from homology"/>
<feature type="domain" description="ABC transmembrane type-1" evidence="8">
    <location>
        <begin position="100"/>
        <end position="317"/>
    </location>
</feature>
<dbReference type="GO" id="GO:0055085">
    <property type="term" value="P:transmembrane transport"/>
    <property type="evidence" value="ECO:0007669"/>
    <property type="project" value="InterPro"/>
</dbReference>
<dbReference type="CDD" id="cd06261">
    <property type="entry name" value="TM_PBP2"/>
    <property type="match status" value="1"/>
</dbReference>
<organism evidence="9 10">
    <name type="scientific">Anaerocolumna cellulosilytica</name>
    <dbReference type="NCBI Taxonomy" id="433286"/>
    <lineage>
        <taxon>Bacteria</taxon>
        <taxon>Bacillati</taxon>
        <taxon>Bacillota</taxon>
        <taxon>Clostridia</taxon>
        <taxon>Lachnospirales</taxon>
        <taxon>Lachnospiraceae</taxon>
        <taxon>Anaerocolumna</taxon>
    </lineage>
</organism>
<accession>A0A6S6R9F2</accession>
<dbReference type="GO" id="GO:0005886">
    <property type="term" value="C:plasma membrane"/>
    <property type="evidence" value="ECO:0007669"/>
    <property type="project" value="UniProtKB-SubCell"/>
</dbReference>
<dbReference type="SUPFAM" id="SSF161098">
    <property type="entry name" value="MetI-like"/>
    <property type="match status" value="1"/>
</dbReference>
<feature type="transmembrane region" description="Helical" evidence="7">
    <location>
        <begin position="146"/>
        <end position="167"/>
    </location>
</feature>
<dbReference type="Gene3D" id="1.10.3720.10">
    <property type="entry name" value="MetI-like"/>
    <property type="match status" value="1"/>
</dbReference>
<evidence type="ECO:0000259" key="8">
    <source>
        <dbReference type="PROSITE" id="PS50928"/>
    </source>
</evidence>
<dbReference type="EMBL" id="AP023367">
    <property type="protein sequence ID" value="BCJ96080.1"/>
    <property type="molecule type" value="Genomic_DNA"/>
</dbReference>
<evidence type="ECO:0000313" key="9">
    <source>
        <dbReference type="EMBL" id="BCJ96080.1"/>
    </source>
</evidence>
<keyword evidence="10" id="KW-1185">Reference proteome</keyword>
<dbReference type="PANTHER" id="PTHR43227">
    <property type="entry name" value="BLL4140 PROTEIN"/>
    <property type="match status" value="1"/>
</dbReference>
<evidence type="ECO:0000256" key="2">
    <source>
        <dbReference type="ARBA" id="ARBA00022448"/>
    </source>
</evidence>
<evidence type="ECO:0000256" key="3">
    <source>
        <dbReference type="ARBA" id="ARBA00022475"/>
    </source>
</evidence>
<name>A0A6S6R9F2_9FIRM</name>
<dbReference type="KEGG" id="acel:acsn021_36490"/>
<dbReference type="InterPro" id="IPR000515">
    <property type="entry name" value="MetI-like"/>
</dbReference>
<feature type="transmembrane region" description="Helical" evidence="7">
    <location>
        <begin position="40"/>
        <end position="67"/>
    </location>
</feature>
<feature type="transmembrane region" description="Helical" evidence="7">
    <location>
        <begin position="104"/>
        <end position="125"/>
    </location>
</feature>
<evidence type="ECO:0000256" key="6">
    <source>
        <dbReference type="ARBA" id="ARBA00023136"/>
    </source>
</evidence>
<keyword evidence="5 7" id="KW-1133">Transmembrane helix</keyword>
<feature type="transmembrane region" description="Helical" evidence="7">
    <location>
        <begin position="187"/>
        <end position="213"/>
    </location>
</feature>
<keyword evidence="3" id="KW-1003">Cell membrane</keyword>
<dbReference type="PROSITE" id="PS50928">
    <property type="entry name" value="ABC_TM1"/>
    <property type="match status" value="1"/>
</dbReference>
<dbReference type="PANTHER" id="PTHR43227:SF11">
    <property type="entry name" value="BLL4140 PROTEIN"/>
    <property type="match status" value="1"/>
</dbReference>
<protein>
    <submittedName>
        <fullName evidence="9">Sugar ABC transporter permease</fullName>
    </submittedName>
</protein>
<feature type="transmembrane region" description="Helical" evidence="7">
    <location>
        <begin position="296"/>
        <end position="317"/>
    </location>
</feature>
<keyword evidence="2 7" id="KW-0813">Transport</keyword>
<gene>
    <name evidence="9" type="primary">ypdA</name>
    <name evidence="9" type="ORF">acsn021_36490</name>
</gene>
<dbReference type="Proteomes" id="UP000515561">
    <property type="component" value="Chromosome"/>
</dbReference>
<reference evidence="9 10" key="1">
    <citation type="journal article" date="2016" name="Int. J. Syst. Evol. Microbiol.">
        <title>Descriptions of Anaerotaenia torta gen. nov., sp. nov. and Anaerocolumna cellulosilytica gen. nov., sp. nov. isolated from a methanogenic reactor of cattle waste.</title>
        <authorList>
            <person name="Uek A."/>
            <person name="Ohtaki Y."/>
            <person name="Kaku N."/>
            <person name="Ueki K."/>
        </authorList>
    </citation>
    <scope>NUCLEOTIDE SEQUENCE [LARGE SCALE GENOMIC DNA]</scope>
    <source>
        <strain evidence="9 10">SN021</strain>
    </source>
</reference>
<evidence type="ECO:0000313" key="10">
    <source>
        <dbReference type="Proteomes" id="UP000515561"/>
    </source>
</evidence>